<dbReference type="AlphaFoldDB" id="A0A1Q2D890"/>
<gene>
    <name evidence="1" type="ORF">BW732_10060</name>
</gene>
<dbReference type="EMBL" id="CP019609">
    <property type="protein sequence ID" value="AQP54515.1"/>
    <property type="molecule type" value="Genomic_DNA"/>
</dbReference>
<keyword evidence="2" id="KW-1185">Reference proteome</keyword>
<name>A0A1Q2D890_9ENTE</name>
<dbReference type="Gene3D" id="1.10.1760.20">
    <property type="match status" value="1"/>
</dbReference>
<evidence type="ECO:0000313" key="2">
    <source>
        <dbReference type="Proteomes" id="UP000188246"/>
    </source>
</evidence>
<dbReference type="Proteomes" id="UP000188246">
    <property type="component" value="Chromosome"/>
</dbReference>
<sequence length="177" mass="19823">MNLNKSLSFITFVALISAASFVGRLAFQGIPNVQPLTDVIMMSVLFVSFPFGSLVAIISLFISNIYLGMGIWTIAQLLSYLTLCGLIHLCHKPLLRSSKLIRALFAGFLGYLYGLIISLVQAPFFGIQVFWPYYLQGLPFDTLHAIGNLLFYLILEPVMLPIFIKIQQKLDNKTLDK</sequence>
<proteinExistence type="predicted"/>
<dbReference type="STRING" id="633807.BW732_10060"/>
<evidence type="ECO:0000313" key="1">
    <source>
        <dbReference type="EMBL" id="AQP54515.1"/>
    </source>
</evidence>
<dbReference type="OrthoDB" id="5198189at2"/>
<dbReference type="RefSeq" id="WP_077276596.1">
    <property type="nucleotide sequence ID" value="NZ_CP019609.1"/>
</dbReference>
<organism evidence="1 2">
    <name type="scientific">Vagococcus penaei</name>
    <dbReference type="NCBI Taxonomy" id="633807"/>
    <lineage>
        <taxon>Bacteria</taxon>
        <taxon>Bacillati</taxon>
        <taxon>Bacillota</taxon>
        <taxon>Bacilli</taxon>
        <taxon>Lactobacillales</taxon>
        <taxon>Enterococcaceae</taxon>
        <taxon>Vagococcus</taxon>
    </lineage>
</organism>
<reference evidence="1 2" key="1">
    <citation type="journal article" date="2010" name="Int. J. Syst. Evol. Microbiol.">
        <title>Vagococcus penaei sp. nov., isolated from spoilage microbiota of cooked shrimp (Penaeus vannamei).</title>
        <authorList>
            <person name="Jaffres E."/>
            <person name="Prevost H."/>
            <person name="Rossero A."/>
            <person name="Joffraud J.J."/>
            <person name="Dousset X."/>
        </authorList>
    </citation>
    <scope>NUCLEOTIDE SEQUENCE [LARGE SCALE GENOMIC DNA]</scope>
    <source>
        <strain evidence="1 2">CD276</strain>
    </source>
</reference>
<protein>
    <submittedName>
        <fullName evidence="1">Uncharacterized protein</fullName>
    </submittedName>
</protein>
<dbReference type="KEGG" id="vpi:BW732_10060"/>
<accession>A0A1Q2D890</accession>